<protein>
    <submittedName>
        <fullName evidence="7">ABC-F family ATP-binding cassette domain-containing protein</fullName>
    </submittedName>
</protein>
<keyword evidence="8" id="KW-1185">Reference proteome</keyword>
<dbReference type="SMART" id="SM00382">
    <property type="entry name" value="AAA"/>
    <property type="match status" value="2"/>
</dbReference>
<feature type="compositionally biased region" description="Basic and acidic residues" evidence="5">
    <location>
        <begin position="253"/>
        <end position="274"/>
    </location>
</feature>
<dbReference type="InterPro" id="IPR003439">
    <property type="entry name" value="ABC_transporter-like_ATP-bd"/>
</dbReference>
<evidence type="ECO:0000313" key="7">
    <source>
        <dbReference type="EMBL" id="QMV72724.1"/>
    </source>
</evidence>
<dbReference type="SUPFAM" id="SSF52540">
    <property type="entry name" value="P-loop containing nucleoside triphosphate hydrolases"/>
    <property type="match status" value="2"/>
</dbReference>
<evidence type="ECO:0000256" key="4">
    <source>
        <dbReference type="ARBA" id="ARBA00022840"/>
    </source>
</evidence>
<dbReference type="Pfam" id="PF00005">
    <property type="entry name" value="ABC_tran"/>
    <property type="match status" value="2"/>
</dbReference>
<dbReference type="InterPro" id="IPR003593">
    <property type="entry name" value="AAA+_ATPase"/>
</dbReference>
<keyword evidence="1" id="KW-1003">Cell membrane</keyword>
<evidence type="ECO:0000259" key="6">
    <source>
        <dbReference type="PROSITE" id="PS50893"/>
    </source>
</evidence>
<evidence type="ECO:0000256" key="1">
    <source>
        <dbReference type="ARBA" id="ARBA00022475"/>
    </source>
</evidence>
<feature type="domain" description="ABC transporter" evidence="6">
    <location>
        <begin position="6"/>
        <end position="246"/>
    </location>
</feature>
<dbReference type="KEGG" id="cpis:HS961_07650"/>
<dbReference type="FunFam" id="3.40.50.300:FF:001320">
    <property type="entry name" value="Heme ABC transporter ATP-binding protein"/>
    <property type="match status" value="1"/>
</dbReference>
<dbReference type="Proteomes" id="UP000515240">
    <property type="component" value="Chromosome"/>
</dbReference>
<dbReference type="Gene3D" id="3.40.50.300">
    <property type="entry name" value="P-loop containing nucleotide triphosphate hydrolases"/>
    <property type="match status" value="2"/>
</dbReference>
<evidence type="ECO:0000256" key="3">
    <source>
        <dbReference type="ARBA" id="ARBA00022741"/>
    </source>
</evidence>
<gene>
    <name evidence="7" type="ORF">HS961_07650</name>
</gene>
<sequence>MTDTHLTLHGVSYSLPQGQPLFSDLHTRFDRQHTALVGRNGVGKTVLARLLAGQLAPTSGRISRAGHIHYLPQNLLAQQPGQSIAALAGLAPALAALQRIEQGSIDPQDFALLAERWDLRQQFQTLLQDSGLPALPADTPANTLSGGQAMRVALLGAELAQADFLILDEPSNHLDAAARHALVQRLQCWPGGLLLISHDRRLLAQMEVIAELSSHGLSLYSGSYGGYQQSQQQRAQLALDELARSKQARKRSEHALRDQQERQERKQARGEKQGKHANQAKILLGRAKQRAEASTGKLLAQHADARQALNARVSEAAQAIDWQASAIHWHLPPAALAPARSNDAIVAELQALQSPRLPGAAPLDLQLRAGQRLAITGPNGSGKSSLLQILAGQLAPSAGQRQVHARCAMLDQQQSLLPPDCSVLSHLQRHNPQTPDGVLRMRLAQLGLDARHTLQPSGQLSGGERLKAAMACALYRDDPAPLLLLDEPDNHLDLPSLQALEQMLRSYPGCLVIVSHDEALLDALALTHRLAWDDGRWQLAPWRSDIPT</sequence>
<dbReference type="CDD" id="cd03221">
    <property type="entry name" value="ABCF_EF-3"/>
    <property type="match status" value="1"/>
</dbReference>
<proteinExistence type="predicted"/>
<keyword evidence="3" id="KW-0547">Nucleotide-binding</keyword>
<reference evidence="7 8" key="1">
    <citation type="journal article" date="2020" name="G3 (Bethesda)">
        <title>CeMbio - The Caenorhabditis elegans Microbiome Resource.</title>
        <authorList>
            <person name="Dirksen P."/>
            <person name="Assie A."/>
            <person name="Zimmermann J."/>
            <person name="Zhang F."/>
            <person name="Tietje A.M."/>
            <person name="Marsh S.A."/>
            <person name="Felix M.A."/>
            <person name="Shapira M."/>
            <person name="Kaleta C."/>
            <person name="Schulenburg H."/>
            <person name="Samuel B."/>
        </authorList>
    </citation>
    <scope>NUCLEOTIDE SEQUENCE [LARGE SCALE GENOMIC DNA]</scope>
    <source>
        <strain evidence="7 8">BIGb0172</strain>
    </source>
</reference>
<dbReference type="GO" id="GO:0005524">
    <property type="term" value="F:ATP binding"/>
    <property type="evidence" value="ECO:0007669"/>
    <property type="project" value="UniProtKB-KW"/>
</dbReference>
<keyword evidence="4 7" id="KW-0067">ATP-binding</keyword>
<dbReference type="GO" id="GO:0016887">
    <property type="term" value="F:ATP hydrolysis activity"/>
    <property type="evidence" value="ECO:0007669"/>
    <property type="project" value="InterPro"/>
</dbReference>
<evidence type="ECO:0000256" key="2">
    <source>
        <dbReference type="ARBA" id="ARBA00022737"/>
    </source>
</evidence>
<keyword evidence="1" id="KW-0472">Membrane</keyword>
<dbReference type="EMBL" id="CP058554">
    <property type="protein sequence ID" value="QMV72724.1"/>
    <property type="molecule type" value="Genomic_DNA"/>
</dbReference>
<dbReference type="RefSeq" id="WP_182327136.1">
    <property type="nucleotide sequence ID" value="NZ_CP058554.1"/>
</dbReference>
<dbReference type="AlphaFoldDB" id="A0A7G5EFE9"/>
<dbReference type="InterPro" id="IPR027417">
    <property type="entry name" value="P-loop_NTPase"/>
</dbReference>
<organism evidence="7 8">
    <name type="scientific">Comamonas piscis</name>
    <dbReference type="NCBI Taxonomy" id="1562974"/>
    <lineage>
        <taxon>Bacteria</taxon>
        <taxon>Pseudomonadati</taxon>
        <taxon>Pseudomonadota</taxon>
        <taxon>Betaproteobacteria</taxon>
        <taxon>Burkholderiales</taxon>
        <taxon>Comamonadaceae</taxon>
        <taxon>Comamonas</taxon>
    </lineage>
</organism>
<feature type="domain" description="ABC transporter" evidence="6">
    <location>
        <begin position="339"/>
        <end position="547"/>
    </location>
</feature>
<dbReference type="InterPro" id="IPR050611">
    <property type="entry name" value="ABCF"/>
</dbReference>
<dbReference type="PROSITE" id="PS50893">
    <property type="entry name" value="ABC_TRANSPORTER_2"/>
    <property type="match status" value="2"/>
</dbReference>
<evidence type="ECO:0000256" key="5">
    <source>
        <dbReference type="SAM" id="MobiDB-lite"/>
    </source>
</evidence>
<dbReference type="PANTHER" id="PTHR19211:SF6">
    <property type="entry name" value="BLL7188 PROTEIN"/>
    <property type="match status" value="1"/>
</dbReference>
<evidence type="ECO:0000313" key="8">
    <source>
        <dbReference type="Proteomes" id="UP000515240"/>
    </source>
</evidence>
<name>A0A7G5EFE9_9BURK</name>
<dbReference type="PANTHER" id="PTHR19211">
    <property type="entry name" value="ATP-BINDING TRANSPORT PROTEIN-RELATED"/>
    <property type="match status" value="1"/>
</dbReference>
<accession>A0A7G5EFE9</accession>
<keyword evidence="2" id="KW-0677">Repeat</keyword>
<feature type="region of interest" description="Disordered" evidence="5">
    <location>
        <begin position="248"/>
        <end position="280"/>
    </location>
</feature>